<feature type="domain" description="TNFR-Cys" evidence="1">
    <location>
        <begin position="1020"/>
        <end position="1051"/>
    </location>
</feature>
<accession>A0ABY8TVA6</accession>
<dbReference type="PANTHER" id="PTHR46104:SF1">
    <property type="entry name" value="GENE 9195-RELATED"/>
    <property type="match status" value="1"/>
</dbReference>
<proteinExistence type="predicted"/>
<reference evidence="2 3" key="1">
    <citation type="submission" date="2023-05" db="EMBL/GenBank/DDBJ databases">
        <title>A 100% complete, gapless, phased diploid assembly of the Scenedesmus obliquus UTEX 3031 genome.</title>
        <authorList>
            <person name="Biondi T.C."/>
            <person name="Hanschen E.R."/>
            <person name="Kwon T."/>
            <person name="Eng W."/>
            <person name="Kruse C.P.S."/>
            <person name="Koehler S.I."/>
            <person name="Kunde Y."/>
            <person name="Gleasner C.D."/>
            <person name="You Mak K.T."/>
            <person name="Polle J."/>
            <person name="Hovde B.T."/>
            <person name="Starkenburg S.R."/>
        </authorList>
    </citation>
    <scope>NUCLEOTIDE SEQUENCE [LARGE SCALE GENOMIC DNA]</scope>
    <source>
        <strain evidence="2 3">DOE0152z</strain>
    </source>
</reference>
<protein>
    <recommendedName>
        <fullName evidence="1">TNFR-Cys domain-containing protein</fullName>
    </recommendedName>
</protein>
<sequence length="1175" mass="122554">MAANVTAAEPGQQQCRELLRRDAEAANLLSTFLARRDIHDVSAVQADLCVVCGSSVLATAYVAVRALQSGSIPRLLISGGYGHSTAHLYNSMSRHPLWHSIDTTEGRHEAEVLHDLFLALGVQPQQQLPLELDSRHCGGNASCSKQLVDKLGLAVKRVLVIQDPTMQLRTHASFTKWWSRGVERCEVMSYSPLRPRLCLVCKNAVLTGEEADGNCLPVSAEFVLTGLSNADGNSRNHEIGVCLPQFTLDLTPACRLTIKPKFANNAFISLIQVGESEPGKPVIPRATDSIAAINDAVTNKLGYYYLDPVRCPSQYTGYVKGNRLLASDVANLISKTLNVDSTVLTAVLFTQFGLTIGWKTQGTTANELSYTAIKKEGGPTMPDFQAFAGSTNNFCPLLDINPAPDFDSNPQDGIVDAESATLVGRVPREIPGRPGYFVCAIAPAGGYVKVRKNSGGFANMAVSYAYTVDAPNTYVTCGAGGFLYKLGAVNAAGDAGTDVCIACLRGSYATTGATLCEACATGQYQDQMGQKACWPCQYGYAGFEGAQRCMACFYGRAYCSEGFSPNENLFTCNSARLPSGYSPEGGYSIVRPFTDPTNVDAAMKYAPMFNSCTITSAETLIGFNVSAECRVDAYVMGDLGINGNICSANAALNSISGFYTAPNILAGLSSKGEGKSNVGMYGTLGPAGFSTTIFAASRRTQVPQDRALPTTTLLGLTFTGWGYLGGGDNGLGQNAGVRGVAADPCPAGSIKQMMNGDGVSTPGEDPSVLLSDYCVPCGPGVFCDESTSQASQNCPAGTYGAIIGAKSSLGCMECPVGTYQDMDGQFDCTVCPPNTFASAPGATSCLSCGDGYEVSVAGSNMCNACPAGKFRDAALSDSCQECPAGTSSGEAASQCNVCLPGSYSAAAKSATCTECPRGMYQSRYGAKACMQCGKGTYQDTRAAAKCKVCPVGTFNPTDGAVSLSACRKCPTGKAGTKPGAGACDECNPGYYTNRDGQSSCTPCAMGYFSPTKGQKQCEPCPRGSFTEKPGAKGCKKCPIGFYSSLPGSSKCQSCPAGSFTNSTGAQKCQRCPPGTYSTRNAADSSITCVDCPPGSFSYQYGSTECMLCPAGQYTPAAKSQACLDCPLGTYSTTDGSSRCLPCKAGFTTSSLGTDSSSGCNIKVVLNGAPAPVGSS</sequence>
<dbReference type="SUPFAM" id="SSF57184">
    <property type="entry name" value="Growth factor receptor domain"/>
    <property type="match status" value="4"/>
</dbReference>
<dbReference type="EMBL" id="CP126210">
    <property type="protein sequence ID" value="WIA12338.1"/>
    <property type="molecule type" value="Genomic_DNA"/>
</dbReference>
<dbReference type="InterPro" id="IPR009030">
    <property type="entry name" value="Growth_fac_rcpt_cys_sf"/>
</dbReference>
<dbReference type="PANTHER" id="PTHR46104">
    <property type="entry name" value="GENE 9195-RELATED-RELATED"/>
    <property type="match status" value="1"/>
</dbReference>
<dbReference type="InterPro" id="IPR011641">
    <property type="entry name" value="Tyr-kin_ephrin_A/B_rcpt-like"/>
</dbReference>
<dbReference type="InterPro" id="IPR014729">
    <property type="entry name" value="Rossmann-like_a/b/a_fold"/>
</dbReference>
<evidence type="ECO:0000313" key="2">
    <source>
        <dbReference type="EMBL" id="WIA12338.1"/>
    </source>
</evidence>
<gene>
    <name evidence="2" type="ORF">OEZ85_012389</name>
</gene>
<dbReference type="SMART" id="SM00208">
    <property type="entry name" value="TNFR"/>
    <property type="match status" value="5"/>
</dbReference>
<dbReference type="SMART" id="SM01411">
    <property type="entry name" value="Ephrin_rec_like"/>
    <property type="match status" value="9"/>
</dbReference>
<dbReference type="CDD" id="cd06259">
    <property type="entry name" value="YdcF-like"/>
    <property type="match status" value="1"/>
</dbReference>
<dbReference type="Gene3D" id="2.10.50.10">
    <property type="entry name" value="Tumor Necrosis Factor Receptor, subunit A, domain 2"/>
    <property type="match status" value="9"/>
</dbReference>
<dbReference type="InterPro" id="IPR003848">
    <property type="entry name" value="DUF218"/>
</dbReference>
<dbReference type="Proteomes" id="UP001244341">
    <property type="component" value="Chromosome 3b"/>
</dbReference>
<evidence type="ECO:0000259" key="1">
    <source>
        <dbReference type="SMART" id="SM00208"/>
    </source>
</evidence>
<evidence type="ECO:0000313" key="3">
    <source>
        <dbReference type="Proteomes" id="UP001244341"/>
    </source>
</evidence>
<feature type="domain" description="TNFR-Cys" evidence="1">
    <location>
        <begin position="898"/>
        <end position="929"/>
    </location>
</feature>
<feature type="domain" description="TNFR-Cys" evidence="1">
    <location>
        <begin position="814"/>
        <end position="845"/>
    </location>
</feature>
<name>A0ABY8TVA6_TETOB</name>
<dbReference type="InterPro" id="IPR001368">
    <property type="entry name" value="TNFR/NGFR_Cys_rich_reg"/>
</dbReference>
<dbReference type="Gene3D" id="3.40.50.620">
    <property type="entry name" value="HUPs"/>
    <property type="match status" value="1"/>
</dbReference>
<organism evidence="2 3">
    <name type="scientific">Tetradesmus obliquus</name>
    <name type="common">Green alga</name>
    <name type="synonym">Acutodesmus obliquus</name>
    <dbReference type="NCBI Taxonomy" id="3088"/>
    <lineage>
        <taxon>Eukaryota</taxon>
        <taxon>Viridiplantae</taxon>
        <taxon>Chlorophyta</taxon>
        <taxon>core chlorophytes</taxon>
        <taxon>Chlorophyceae</taxon>
        <taxon>CS clade</taxon>
        <taxon>Sphaeropleales</taxon>
        <taxon>Scenedesmaceae</taxon>
        <taxon>Tetradesmus</taxon>
    </lineage>
</organism>
<feature type="domain" description="TNFR-Cys" evidence="1">
    <location>
        <begin position="1125"/>
        <end position="1159"/>
    </location>
</feature>
<keyword evidence="3" id="KW-1185">Reference proteome</keyword>
<feature type="domain" description="TNFR-Cys" evidence="1">
    <location>
        <begin position="1054"/>
        <end position="1088"/>
    </location>
</feature>
<dbReference type="Pfam" id="PF07699">
    <property type="entry name" value="Ephrin_rec_like"/>
    <property type="match status" value="6"/>
</dbReference>